<organism evidence="2 3">
    <name type="scientific">Chitinophaga agri</name>
    <dbReference type="NCBI Taxonomy" id="2703787"/>
    <lineage>
        <taxon>Bacteria</taxon>
        <taxon>Pseudomonadati</taxon>
        <taxon>Bacteroidota</taxon>
        <taxon>Chitinophagia</taxon>
        <taxon>Chitinophagales</taxon>
        <taxon>Chitinophagaceae</taxon>
        <taxon>Chitinophaga</taxon>
    </lineage>
</organism>
<evidence type="ECO:0000313" key="3">
    <source>
        <dbReference type="Proteomes" id="UP000476411"/>
    </source>
</evidence>
<dbReference type="KEGG" id="chih:GWR21_03000"/>
<dbReference type="Gene3D" id="2.60.120.260">
    <property type="entry name" value="Galactose-binding domain-like"/>
    <property type="match status" value="1"/>
</dbReference>
<reference evidence="2 3" key="1">
    <citation type="submission" date="2020-01" db="EMBL/GenBank/DDBJ databases">
        <title>Complete genome sequence of Chitinophaga sp. H33E-04 isolated from quinoa roots.</title>
        <authorList>
            <person name="Weon H.-Y."/>
            <person name="Lee S.A."/>
        </authorList>
    </citation>
    <scope>NUCLEOTIDE SEQUENCE [LARGE SCALE GENOMIC DNA]</scope>
    <source>
        <strain evidence="2 3">H33E-04</strain>
    </source>
</reference>
<dbReference type="AlphaFoldDB" id="A0A6B9Z9Q8"/>
<sequence length="1161" mass="126570">MIFKNRHKWGVIICGMVLHLLLLSSKTLHAQCNQWDVTAAVETSTCAANGKITASLTGSNAPSLTNVLYSLRPLTPGGRFVDQSTSPVFENLQGGNYRVIVQALCNSVSVWDSVQVTVTTSYVPMNVTASQVIAALAGCNSGRADVVIASGSAPYTVTLATVPAGYSGRRTFTTDVNVLRIDSLKAGNYTISVTDACNATSPAQTLTIGNVANAGGVYAALVPVQDNNCSLVTFGNFGVYNGELQQILYAQNSPVEVSFTIGGVTSGYKPVTVVNTVFDTITLPGGKKISDYIGSYIKVNFRTACGNIFSDSTATAAPILIMQTQYNCNTNYNLQYYIGASNMACYPLYIALKNKETNHYRYDTVKTYNDGLGTRSIKGLAFGDYTISVVDANGKVATSNWGDEFSVTAPGSESPYALSMELGYGASGYQGHAFFSVYKSSLFTPGTKIELVSPADQRFSFIVNDETSGTAVYKNNELAFFGVGSYLFRITDNCGSYDMPVTIRQQDVYKYIWKDTTIQTCDGLGLTVTGEAYYQNQTLPLYYSILSPNQYYRIVPAGQQIILPLPGTYQIGVSGSTSVQEFPGINTFTVEYKNNALGIDTKRSIGWVCPSRPKDLGTIWAYGVNGVRSSYGSGYTFQLAEEGNGATGPYLATNNTGIFTATSNGPFKLTANKTYEVRISDSCGASAIQPIKIIDYATAQVISTERAEYCIGETVSINVLNLPTDANRFFWKYPNGVEKEGQAQLILKNFQVKDTGTYKITITSDMCDDPIVGSVHVGVAPYLEICYSAVTDTSVNPYKYSLLGNWRPVRSYVYYTARAESDPNQPTNIRTDGAYAEYESFWTLKNGKWSANKAENWVWNSESTIFNAKGFELENKDPLGRFNAGLYGYADAIPTAVVQNSRYQEAAYEGFEDYYFGNGACEGPCPTGRRFDFSIYKGRIDSTQKHTGRYSIRVAPGDTVGVVSTVMATPVEQGLPTFNETTVQCGSVTSTVLKSIRANSDVIMPSFAPLSGKQILFTAWVKEIQDCSCTSYTSNEIGLAVQSNSGSTVLKIKPTGAIIDGWQRYEQVVDLPAGSTGFSVVLMATGSTTVFYDDIRVHPYNANMKSFVYDARNLRMMAELDENNYATFFEYDDDATLTRVKKETERGVKTIKETRSALIKE</sequence>
<evidence type="ECO:0000313" key="2">
    <source>
        <dbReference type="EMBL" id="QHS58599.1"/>
    </source>
</evidence>
<name>A0A6B9Z9Q8_9BACT</name>
<proteinExistence type="predicted"/>
<feature type="chain" id="PRO_5025361783" description="Ig-like domain-containing protein" evidence="1">
    <location>
        <begin position="31"/>
        <end position="1161"/>
    </location>
</feature>
<feature type="signal peptide" evidence="1">
    <location>
        <begin position="1"/>
        <end position="30"/>
    </location>
</feature>
<keyword evidence="1" id="KW-0732">Signal</keyword>
<keyword evidence="3" id="KW-1185">Reference proteome</keyword>
<evidence type="ECO:0008006" key="4">
    <source>
        <dbReference type="Google" id="ProtNLM"/>
    </source>
</evidence>
<evidence type="ECO:0000256" key="1">
    <source>
        <dbReference type="SAM" id="SignalP"/>
    </source>
</evidence>
<dbReference type="RefSeq" id="WP_162330302.1">
    <property type="nucleotide sequence ID" value="NZ_CP048113.1"/>
</dbReference>
<protein>
    <recommendedName>
        <fullName evidence="4">Ig-like domain-containing protein</fullName>
    </recommendedName>
</protein>
<gene>
    <name evidence="2" type="ORF">GWR21_03000</name>
</gene>
<dbReference type="Proteomes" id="UP000476411">
    <property type="component" value="Chromosome"/>
</dbReference>
<accession>A0A6B9Z9Q8</accession>
<dbReference type="EMBL" id="CP048113">
    <property type="protein sequence ID" value="QHS58599.1"/>
    <property type="molecule type" value="Genomic_DNA"/>
</dbReference>